<evidence type="ECO:0000313" key="2">
    <source>
        <dbReference type="EMBL" id="RKK09641.1"/>
    </source>
</evidence>
<dbReference type="EMBL" id="MRCU01000012">
    <property type="protein sequence ID" value="RKK09641.1"/>
    <property type="molecule type" value="Genomic_DNA"/>
</dbReference>
<dbReference type="SMART" id="SM00829">
    <property type="entry name" value="PKS_ER"/>
    <property type="match status" value="1"/>
</dbReference>
<dbReference type="PANTHER" id="PTHR45033">
    <property type="match status" value="1"/>
</dbReference>
<dbReference type="GO" id="GO:0016491">
    <property type="term" value="F:oxidoreductase activity"/>
    <property type="evidence" value="ECO:0007669"/>
    <property type="project" value="InterPro"/>
</dbReference>
<feature type="domain" description="Enoyl reductase (ER)" evidence="1">
    <location>
        <begin position="15"/>
        <end position="346"/>
    </location>
</feature>
<dbReference type="Gene3D" id="3.40.50.720">
    <property type="entry name" value="NAD(P)-binding Rossmann-like Domain"/>
    <property type="match status" value="1"/>
</dbReference>
<dbReference type="SUPFAM" id="SSF50129">
    <property type="entry name" value="GroES-like"/>
    <property type="match status" value="1"/>
</dbReference>
<sequence length="349" mass="37541">MSRATRRWVLNDRKSGIDGFSSESASVPHLGDQDVLVKMRGAALNYRDLVIAEGKYPFGDKESVIVASDGAGEVVETGANVTMWKAGDKVVTLFNQEHQTEPIDPPAALSGLGSAIDGTLTEYGVFKETGLVRLPSNLNFVEGATLSCAGLTAWNALYGLKPVKSGDSVLVQGTGGVSIFALQFAKAAGATVIGTTSSAEKAKVLEQLGADHVVNYKEDADWGATARDLTTDKRGVDHILHAGGAGTMPQSLKAVRLEGIIHVLGTINYLDQKLPPDTITVTDVVLHMCIVRGFVVGSRRQMEDMVRAIEADDIHPVIDKRVFPFEKAKEAYHYLRQQQYIGKVAISFD</sequence>
<dbReference type="SUPFAM" id="SSF51735">
    <property type="entry name" value="NAD(P)-binding Rossmann-fold domains"/>
    <property type="match status" value="1"/>
</dbReference>
<accession>A0A3L6MYY3</accession>
<dbReference type="InterPro" id="IPR020843">
    <property type="entry name" value="ER"/>
</dbReference>
<dbReference type="InterPro" id="IPR052711">
    <property type="entry name" value="Zinc_ADH-like"/>
</dbReference>
<dbReference type="AlphaFoldDB" id="A0A3L6MYY3"/>
<dbReference type="InterPro" id="IPR013149">
    <property type="entry name" value="ADH-like_C"/>
</dbReference>
<name>A0A3L6MYY3_FUSOX</name>
<dbReference type="Pfam" id="PF00107">
    <property type="entry name" value="ADH_zinc_N"/>
    <property type="match status" value="1"/>
</dbReference>
<proteinExistence type="predicted"/>
<evidence type="ECO:0000313" key="3">
    <source>
        <dbReference type="Proteomes" id="UP000270866"/>
    </source>
</evidence>
<organism evidence="2 3">
    <name type="scientific">Fusarium oxysporum f. sp. cepae</name>
    <dbReference type="NCBI Taxonomy" id="396571"/>
    <lineage>
        <taxon>Eukaryota</taxon>
        <taxon>Fungi</taxon>
        <taxon>Dikarya</taxon>
        <taxon>Ascomycota</taxon>
        <taxon>Pezizomycotina</taxon>
        <taxon>Sordariomycetes</taxon>
        <taxon>Hypocreomycetidae</taxon>
        <taxon>Hypocreales</taxon>
        <taxon>Nectriaceae</taxon>
        <taxon>Fusarium</taxon>
        <taxon>Fusarium oxysporum species complex</taxon>
    </lineage>
</organism>
<dbReference type="InterPro" id="IPR011032">
    <property type="entry name" value="GroES-like_sf"/>
</dbReference>
<comment type="caution">
    <text evidence="2">The sequence shown here is derived from an EMBL/GenBank/DDBJ whole genome shotgun (WGS) entry which is preliminary data.</text>
</comment>
<dbReference type="PANTHER" id="PTHR45033:SF2">
    <property type="entry name" value="ZINC-TYPE ALCOHOL DEHYDROGENASE-LIKE PROTEIN C1773.06C"/>
    <property type="match status" value="1"/>
</dbReference>
<gene>
    <name evidence="2" type="ORF">BFJ65_g16089</name>
</gene>
<dbReference type="InterPro" id="IPR036291">
    <property type="entry name" value="NAD(P)-bd_dom_sf"/>
</dbReference>
<dbReference type="InterPro" id="IPR013154">
    <property type="entry name" value="ADH-like_N"/>
</dbReference>
<evidence type="ECO:0000259" key="1">
    <source>
        <dbReference type="SMART" id="SM00829"/>
    </source>
</evidence>
<dbReference type="Proteomes" id="UP000270866">
    <property type="component" value="Unassembled WGS sequence"/>
</dbReference>
<dbReference type="CDD" id="cd08276">
    <property type="entry name" value="MDR7"/>
    <property type="match status" value="1"/>
</dbReference>
<dbReference type="Pfam" id="PF08240">
    <property type="entry name" value="ADH_N"/>
    <property type="match status" value="1"/>
</dbReference>
<protein>
    <recommendedName>
        <fullName evidence="1">Enoyl reductase (ER) domain-containing protein</fullName>
    </recommendedName>
</protein>
<dbReference type="Gene3D" id="3.90.180.10">
    <property type="entry name" value="Medium-chain alcohol dehydrogenases, catalytic domain"/>
    <property type="match status" value="1"/>
</dbReference>
<reference evidence="2 3" key="1">
    <citation type="journal article" date="2018" name="Sci. Rep.">
        <title>Characterisation of pathogen-specific regions and novel effector candidates in Fusarium oxysporum f. sp. cepae.</title>
        <authorList>
            <person name="Armitage A.D."/>
            <person name="Taylor A."/>
            <person name="Sobczyk M.K."/>
            <person name="Baxter L."/>
            <person name="Greenfield B.P."/>
            <person name="Bates H.J."/>
            <person name="Wilson F."/>
            <person name="Jackson A.C."/>
            <person name="Ott S."/>
            <person name="Harrison R.J."/>
            <person name="Clarkson J.P."/>
        </authorList>
    </citation>
    <scope>NUCLEOTIDE SEQUENCE [LARGE SCALE GENOMIC DNA]</scope>
    <source>
        <strain evidence="2 3">FoC_Fus2</strain>
    </source>
</reference>